<sequence>MRKEMAREQRQRFIDLLLDFMVKNPHLFVNGTEDESNNVVTKCNSDIKEVAESYLTLL</sequence>
<gene>
    <name evidence="1" type="ORF">BTCBT_007234</name>
</gene>
<organism evidence="1 2">
    <name type="scientific">Bacillus thuringiensis T01-328</name>
    <dbReference type="NCBI Taxonomy" id="1324966"/>
    <lineage>
        <taxon>Bacteria</taxon>
        <taxon>Bacillati</taxon>
        <taxon>Bacillota</taxon>
        <taxon>Bacilli</taxon>
        <taxon>Bacillales</taxon>
        <taxon>Bacillaceae</taxon>
        <taxon>Bacillus</taxon>
        <taxon>Bacillus cereus group</taxon>
    </lineage>
</organism>
<dbReference type="Proteomes" id="UP000013487">
    <property type="component" value="Unassembled WGS sequence"/>
</dbReference>
<reference evidence="1 2" key="1">
    <citation type="journal article" date="2013" name="Genome Announc.">
        <title>Draft Genome Sequence of Bacillus thuringiensis var. thuringiensis Strain T01-328, a Brazilian Isolate That Produces a Soluble Pesticide Protein, Cry1Ia.</title>
        <authorList>
            <person name="Varani A.M."/>
            <person name="Lemos M.V."/>
            <person name="Fernandes C.C."/>
            <person name="Lemos E.G."/>
            <person name="Alves E.C."/>
            <person name="Desiderio J.A."/>
        </authorList>
    </citation>
    <scope>NUCLEOTIDE SEQUENCE [LARGE SCALE GENOMIC DNA]</scope>
    <source>
        <strain evidence="1 2">T01-328</strain>
    </source>
</reference>
<comment type="caution">
    <text evidence="1">The sequence shown here is derived from an EMBL/GenBank/DDBJ whole genome shotgun (WGS) entry which is preliminary data.</text>
</comment>
<accession>A0AAN4HBC9</accession>
<evidence type="ECO:0000313" key="2">
    <source>
        <dbReference type="Proteomes" id="UP000013487"/>
    </source>
</evidence>
<protein>
    <submittedName>
        <fullName evidence="1">Uncharacterized protein</fullName>
    </submittedName>
</protein>
<evidence type="ECO:0000313" key="1">
    <source>
        <dbReference type="EMBL" id="ERH96624.1"/>
    </source>
</evidence>
<dbReference type="AlphaFoldDB" id="A0AAN4HBC9"/>
<proteinExistence type="predicted"/>
<name>A0AAN4HBC9_BACTU</name>
<dbReference type="RefSeq" id="WP_003319293.1">
    <property type="nucleotide sequence ID" value="NZ_ARXZ02000073.1"/>
</dbReference>
<dbReference type="EMBL" id="ARXZ02000073">
    <property type="protein sequence ID" value="ERH96624.1"/>
    <property type="molecule type" value="Genomic_DNA"/>
</dbReference>